<evidence type="ECO:0000313" key="4">
    <source>
        <dbReference type="Proteomes" id="UP000277300"/>
    </source>
</evidence>
<evidence type="ECO:0000313" key="5">
    <source>
        <dbReference type="Proteomes" id="UP000284657"/>
    </source>
</evidence>
<keyword evidence="1" id="KW-0472">Membrane</keyword>
<evidence type="ECO:0008006" key="6">
    <source>
        <dbReference type="Google" id="ProtNLM"/>
    </source>
</evidence>
<keyword evidence="1" id="KW-1133">Transmembrane helix</keyword>
<protein>
    <recommendedName>
        <fullName evidence="6">Late embryogenesis abundant protein LEA-2 subgroup domain-containing protein</fullName>
    </recommendedName>
</protein>
<name>A0A3F2REX9_9STRA</name>
<evidence type="ECO:0000313" key="3">
    <source>
        <dbReference type="EMBL" id="RLN55207.1"/>
    </source>
</evidence>
<reference evidence="4 5" key="1">
    <citation type="submission" date="2018-07" db="EMBL/GenBank/DDBJ databases">
        <title>Genome sequencing of oomycete isolates from Chile give support for New Zealand origin for Phytophthora kernoviae and make available the first Nothophytophthora sp. genome.</title>
        <authorList>
            <person name="Studholme D.J."/>
            <person name="Sanfuentes E."/>
            <person name="Panda P."/>
            <person name="Hill R."/>
            <person name="Sambles C."/>
            <person name="Grant M."/>
            <person name="Williams N.M."/>
            <person name="Mcdougal R.L."/>
        </authorList>
    </citation>
    <scope>NUCLEOTIDE SEQUENCE [LARGE SCALE GENOMIC DNA]</scope>
    <source>
        <strain evidence="3">Chile6</strain>
        <strain evidence="2">Chile7</strain>
    </source>
</reference>
<dbReference type="InterPro" id="IPR022185">
    <property type="entry name" value="DUF3712"/>
</dbReference>
<evidence type="ECO:0000256" key="1">
    <source>
        <dbReference type="SAM" id="Phobius"/>
    </source>
</evidence>
<dbReference type="EMBL" id="MBAD02002160">
    <property type="protein sequence ID" value="RLN49314.1"/>
    <property type="molecule type" value="Genomic_DNA"/>
</dbReference>
<dbReference type="AlphaFoldDB" id="A0A3F2REX9"/>
<dbReference type="Proteomes" id="UP000284657">
    <property type="component" value="Unassembled WGS sequence"/>
</dbReference>
<dbReference type="PANTHER" id="PTHR35895:SF1">
    <property type="entry name" value="LIPID-BINDING SERUM GLYCOPROTEIN C-TERMINAL DOMAIN-CONTAINING PROTEIN"/>
    <property type="match status" value="1"/>
</dbReference>
<comment type="caution">
    <text evidence="3">The sequence shown here is derived from an EMBL/GenBank/DDBJ whole genome shotgun (WGS) entry which is preliminary data.</text>
</comment>
<sequence>MTPNQYGDKEIHTPVAEAHYNDETALHLDVSTPGADNKKEDHDGLASADRVKFLKWYMTRKQRIFLIAGLVVLFLAVILLIVFLAIVPAIIQHYVNSVEMKINYLDVKSIPTDSSLNVELSLNVQHDIGIAATTNDITASLVYDGVTFGTVVIPGLNIKTGEQNYNLTVDGVMTLTDIDSFNLMAEAMVEDAEVSLEGSATIKAHAIGLTYGGLDFKRTLTLDGFNQFSDPAPEIDYINWWGCQNGVYNMDINVTLDNSATMGLDGIGALNLSLYYADSYLGYAESLKPELGLPRGESVQVFRATVPQTSTALLTMAMGVIGGSAQFYITGDNPYSTEYTQFAEAISKVNMSILYTDGLNSLGLNTSCDILSLLVSLSQWRQRLPPKGDELMRTLDL</sequence>
<gene>
    <name evidence="2" type="ORF">BBJ29_007194</name>
    <name evidence="3" type="ORF">BBP00_00008610</name>
</gene>
<dbReference type="PANTHER" id="PTHR35895">
    <property type="entry name" value="CHROMOSOME 16, WHOLE GENOME SHOTGUN SEQUENCE"/>
    <property type="match status" value="1"/>
</dbReference>
<evidence type="ECO:0000313" key="2">
    <source>
        <dbReference type="EMBL" id="RLN49314.1"/>
    </source>
</evidence>
<accession>A0A3F2REX9</accession>
<dbReference type="GO" id="GO:0016020">
    <property type="term" value="C:membrane"/>
    <property type="evidence" value="ECO:0007669"/>
    <property type="project" value="TreeGrafter"/>
</dbReference>
<dbReference type="OrthoDB" id="10039566at2759"/>
<dbReference type="Pfam" id="PF12505">
    <property type="entry name" value="DUF3712"/>
    <property type="match status" value="1"/>
</dbReference>
<dbReference type="EMBL" id="MBDO02000451">
    <property type="protein sequence ID" value="RLN55207.1"/>
    <property type="molecule type" value="Genomic_DNA"/>
</dbReference>
<organism evidence="3 4">
    <name type="scientific">Phytophthora kernoviae</name>
    <dbReference type="NCBI Taxonomy" id="325452"/>
    <lineage>
        <taxon>Eukaryota</taxon>
        <taxon>Sar</taxon>
        <taxon>Stramenopiles</taxon>
        <taxon>Oomycota</taxon>
        <taxon>Peronosporomycetes</taxon>
        <taxon>Peronosporales</taxon>
        <taxon>Peronosporaceae</taxon>
        <taxon>Phytophthora</taxon>
    </lineage>
</organism>
<dbReference type="InterPro" id="IPR046368">
    <property type="entry name" value="Tag1"/>
</dbReference>
<keyword evidence="1" id="KW-0812">Transmembrane</keyword>
<dbReference type="Proteomes" id="UP000277300">
    <property type="component" value="Unassembled WGS sequence"/>
</dbReference>
<feature type="transmembrane region" description="Helical" evidence="1">
    <location>
        <begin position="64"/>
        <end position="91"/>
    </location>
</feature>
<proteinExistence type="predicted"/>